<proteinExistence type="predicted"/>
<dbReference type="AlphaFoldDB" id="A0A833HN70"/>
<dbReference type="RefSeq" id="WP_151866477.1">
    <property type="nucleotide sequence ID" value="NZ_WBZB01000040.1"/>
</dbReference>
<sequence length="116" mass="12761">MKKINIIIIVALIGILSFTIFSPLFNKDDSSSTDSSEKLFDKAELSKYDGKEGRPAYIAVDGIVYDVTNADSWAEGKHNDFEAGKDLTYEINTNSPHGISKLEGLPVVGKYLLDEC</sequence>
<keyword evidence="4" id="KW-1185">Reference proteome</keyword>
<keyword evidence="1" id="KW-0472">Membrane</keyword>
<dbReference type="EMBL" id="WBZB01000040">
    <property type="protein sequence ID" value="KAB3527582.1"/>
    <property type="molecule type" value="Genomic_DNA"/>
</dbReference>
<keyword evidence="1" id="KW-0812">Transmembrane</keyword>
<evidence type="ECO:0000259" key="2">
    <source>
        <dbReference type="SMART" id="SM01117"/>
    </source>
</evidence>
<dbReference type="SMART" id="SM01117">
    <property type="entry name" value="Cyt-b5"/>
    <property type="match status" value="1"/>
</dbReference>
<dbReference type="InterPro" id="IPR036400">
    <property type="entry name" value="Cyt_B5-like_heme/steroid_sf"/>
</dbReference>
<comment type="caution">
    <text evidence="3">The sequence shown here is derived from an EMBL/GenBank/DDBJ whole genome shotgun (WGS) entry which is preliminary data.</text>
</comment>
<dbReference type="Proteomes" id="UP000465601">
    <property type="component" value="Unassembled WGS sequence"/>
</dbReference>
<feature type="domain" description="Cytochrome b5 heme-binding" evidence="2">
    <location>
        <begin position="40"/>
        <end position="112"/>
    </location>
</feature>
<dbReference type="SUPFAM" id="SSF55856">
    <property type="entry name" value="Cytochrome b5-like heme/steroid binding domain"/>
    <property type="match status" value="1"/>
</dbReference>
<name>A0A833HN70_9FIRM</name>
<evidence type="ECO:0000313" key="4">
    <source>
        <dbReference type="Proteomes" id="UP000465601"/>
    </source>
</evidence>
<dbReference type="InterPro" id="IPR001199">
    <property type="entry name" value="Cyt_B5-like_heme/steroid-bd"/>
</dbReference>
<dbReference type="OrthoDB" id="9785263at2"/>
<gene>
    <name evidence="3" type="ORF">F8153_11390</name>
</gene>
<evidence type="ECO:0000256" key="1">
    <source>
        <dbReference type="SAM" id="Phobius"/>
    </source>
</evidence>
<dbReference type="Gene3D" id="3.10.120.10">
    <property type="entry name" value="Cytochrome b5-like heme/steroid binding domain"/>
    <property type="match status" value="1"/>
</dbReference>
<reference evidence="3 4" key="1">
    <citation type="submission" date="2019-10" db="EMBL/GenBank/DDBJ databases">
        <title>Alkaliphilus serpentinus sp. nov. and Alkaliphilus pronyensis sp. nov., two novel anaerobic alkaliphilic species isolated from the serpentinized-hosted hydrothermal field of the Prony Bay (New Caledonia).</title>
        <authorList>
            <person name="Postec A."/>
        </authorList>
    </citation>
    <scope>NUCLEOTIDE SEQUENCE [LARGE SCALE GENOMIC DNA]</scope>
    <source>
        <strain evidence="3 4">LacT</strain>
    </source>
</reference>
<organism evidence="3 4">
    <name type="scientific">Alkaliphilus serpentinus</name>
    <dbReference type="NCBI Taxonomy" id="1482731"/>
    <lineage>
        <taxon>Bacteria</taxon>
        <taxon>Bacillati</taxon>
        <taxon>Bacillota</taxon>
        <taxon>Clostridia</taxon>
        <taxon>Peptostreptococcales</taxon>
        <taxon>Natronincolaceae</taxon>
        <taxon>Alkaliphilus</taxon>
    </lineage>
</organism>
<protein>
    <recommendedName>
        <fullName evidence="2">Cytochrome b5 heme-binding domain-containing protein</fullName>
    </recommendedName>
</protein>
<dbReference type="Pfam" id="PF00173">
    <property type="entry name" value="Cyt-b5"/>
    <property type="match status" value="1"/>
</dbReference>
<keyword evidence="1" id="KW-1133">Transmembrane helix</keyword>
<accession>A0A833HN70</accession>
<evidence type="ECO:0000313" key="3">
    <source>
        <dbReference type="EMBL" id="KAB3527582.1"/>
    </source>
</evidence>
<feature type="transmembrane region" description="Helical" evidence="1">
    <location>
        <begin position="6"/>
        <end position="25"/>
    </location>
</feature>